<dbReference type="Gene3D" id="1.10.246.120">
    <property type="match status" value="1"/>
</dbReference>
<name>A0A8J4PXM7_9MYCE</name>
<reference evidence="3" key="1">
    <citation type="submission" date="2020-01" db="EMBL/GenBank/DDBJ databases">
        <title>Development of genomics and gene disruption for Polysphondylium violaceum indicates a role for the polyketide synthase stlB in stalk morphogenesis.</title>
        <authorList>
            <person name="Narita B."/>
            <person name="Kawabe Y."/>
            <person name="Kin K."/>
            <person name="Saito T."/>
            <person name="Gibbs R."/>
            <person name="Kuspa A."/>
            <person name="Muzny D."/>
            <person name="Queller D."/>
            <person name="Richards S."/>
            <person name="Strassman J."/>
            <person name="Sucgang R."/>
            <person name="Worley K."/>
            <person name="Schaap P."/>
        </authorList>
    </citation>
    <scope>NUCLEOTIDE SEQUENCE</scope>
    <source>
        <strain evidence="3">QSvi11</strain>
    </source>
</reference>
<dbReference type="InterPro" id="IPR003123">
    <property type="entry name" value="VPS9"/>
</dbReference>
<protein>
    <recommendedName>
        <fullName evidence="2">VPS9 domain-containing protein</fullName>
    </recommendedName>
</protein>
<feature type="region of interest" description="Disordered" evidence="1">
    <location>
        <begin position="641"/>
        <end position="746"/>
    </location>
</feature>
<dbReference type="Pfam" id="PF18151">
    <property type="entry name" value="DUF5601"/>
    <property type="match status" value="1"/>
</dbReference>
<accession>A0A8J4PXM7</accession>
<evidence type="ECO:0000313" key="4">
    <source>
        <dbReference type="Proteomes" id="UP000695562"/>
    </source>
</evidence>
<dbReference type="SMART" id="SM00167">
    <property type="entry name" value="VPS9"/>
    <property type="match status" value="1"/>
</dbReference>
<feature type="compositionally biased region" description="Low complexity" evidence="1">
    <location>
        <begin position="673"/>
        <end position="694"/>
    </location>
</feature>
<dbReference type="Proteomes" id="UP000695562">
    <property type="component" value="Unassembled WGS sequence"/>
</dbReference>
<dbReference type="Gene3D" id="1.20.1050.80">
    <property type="entry name" value="VPS9 domain"/>
    <property type="match status" value="1"/>
</dbReference>
<feature type="domain" description="VPS9" evidence="2">
    <location>
        <begin position="275"/>
        <end position="413"/>
    </location>
</feature>
<feature type="region of interest" description="Disordered" evidence="1">
    <location>
        <begin position="46"/>
        <end position="79"/>
    </location>
</feature>
<keyword evidence="4" id="KW-1185">Reference proteome</keyword>
<dbReference type="InterPro" id="IPR045046">
    <property type="entry name" value="Vps9-like"/>
</dbReference>
<dbReference type="AlphaFoldDB" id="A0A8J4PXM7"/>
<dbReference type="OrthoDB" id="300289at2759"/>
<evidence type="ECO:0000259" key="2">
    <source>
        <dbReference type="PROSITE" id="PS51205"/>
    </source>
</evidence>
<dbReference type="InterPro" id="IPR041545">
    <property type="entry name" value="DUF5601"/>
</dbReference>
<dbReference type="Pfam" id="PF02204">
    <property type="entry name" value="VPS9"/>
    <property type="match status" value="1"/>
</dbReference>
<dbReference type="PROSITE" id="PS51205">
    <property type="entry name" value="VPS9"/>
    <property type="match status" value="1"/>
</dbReference>
<dbReference type="EMBL" id="AJWJ01000171">
    <property type="protein sequence ID" value="KAF2073989.1"/>
    <property type="molecule type" value="Genomic_DNA"/>
</dbReference>
<feature type="compositionally biased region" description="Low complexity" evidence="1">
    <location>
        <begin position="116"/>
        <end position="136"/>
    </location>
</feature>
<dbReference type="GO" id="GO:0005829">
    <property type="term" value="C:cytosol"/>
    <property type="evidence" value="ECO:0007669"/>
    <property type="project" value="TreeGrafter"/>
</dbReference>
<feature type="compositionally biased region" description="Low complexity" evidence="1">
    <location>
        <begin position="46"/>
        <end position="67"/>
    </location>
</feature>
<dbReference type="GO" id="GO:0031267">
    <property type="term" value="F:small GTPase binding"/>
    <property type="evidence" value="ECO:0007669"/>
    <property type="project" value="TreeGrafter"/>
</dbReference>
<dbReference type="GO" id="GO:0030139">
    <property type="term" value="C:endocytic vesicle"/>
    <property type="evidence" value="ECO:0007669"/>
    <property type="project" value="TreeGrafter"/>
</dbReference>
<dbReference type="SUPFAM" id="SSF109993">
    <property type="entry name" value="VPS9 domain"/>
    <property type="match status" value="1"/>
</dbReference>
<dbReference type="PANTHER" id="PTHR23101">
    <property type="entry name" value="RAB GDP/GTP EXCHANGE FACTOR"/>
    <property type="match status" value="1"/>
</dbReference>
<feature type="region of interest" description="Disordered" evidence="1">
    <location>
        <begin position="1"/>
        <end position="30"/>
    </location>
</feature>
<dbReference type="GO" id="GO:0016192">
    <property type="term" value="P:vesicle-mediated transport"/>
    <property type="evidence" value="ECO:0007669"/>
    <property type="project" value="InterPro"/>
</dbReference>
<feature type="region of interest" description="Disordered" evidence="1">
    <location>
        <begin position="115"/>
        <end position="137"/>
    </location>
</feature>
<evidence type="ECO:0000256" key="1">
    <source>
        <dbReference type="SAM" id="MobiDB-lite"/>
    </source>
</evidence>
<dbReference type="InterPro" id="IPR037191">
    <property type="entry name" value="VPS9_dom_sf"/>
</dbReference>
<dbReference type="GO" id="GO:0005085">
    <property type="term" value="F:guanyl-nucleotide exchange factor activity"/>
    <property type="evidence" value="ECO:0007669"/>
    <property type="project" value="InterPro"/>
</dbReference>
<dbReference type="PANTHER" id="PTHR23101:SF125">
    <property type="entry name" value="VACUOLAR SORTING PROTEIN 9 DOMAIN-CONTAINING PROTEIN"/>
    <property type="match status" value="1"/>
</dbReference>
<organism evidence="3 4">
    <name type="scientific">Polysphondylium violaceum</name>
    <dbReference type="NCBI Taxonomy" id="133409"/>
    <lineage>
        <taxon>Eukaryota</taxon>
        <taxon>Amoebozoa</taxon>
        <taxon>Evosea</taxon>
        <taxon>Eumycetozoa</taxon>
        <taxon>Dictyostelia</taxon>
        <taxon>Dictyosteliales</taxon>
        <taxon>Dictyosteliaceae</taxon>
        <taxon>Polysphondylium</taxon>
    </lineage>
</organism>
<comment type="caution">
    <text evidence="3">The sequence shown here is derived from an EMBL/GenBank/DDBJ whole genome shotgun (WGS) entry which is preliminary data.</text>
</comment>
<sequence length="746" mass="82862">MWFNSSSSPANSNSNNSNSSSVVSSSNTNNNKGTAVAPIIYNSNNIIGENSNGSSYEQQQQQQQQQQTKKQSSFDNNSILIPKSSSSSILSNLIDDLSLPTSISYESLSNIDSIDQQQQAHNQQQQQQHQHQQQQQSIMIGGENIRIGGGASSAPVSLEESAKEKASFYSKLKSPKAAEIRKSLTNFVVQFSNGAPASIDQQGITIQNYTKELESWILSNPLWANATEPEIEGIRDGIEKYLMTKLFYCTFSPARLGGLEPSEGNIVNELGLVPTEEDLKLYKHIFILGFLEPHHLDIQLSANDARVNQAITELKKINTYKTPRDKIVCIYNCCKVIFKLLKTVSGNPAGADDFLPIFIYVVLRANPLMLQSNIHYIQTFRNPSRLQNETGCYFTHLMSSVSFIENLVNADNLSMSDFEFFQQREKAESELPLRLNPDLLKRLNIKQHPNNIHINNSNNININGGGGGFIQPIARVSTPKSINSYPVNNNQNQKYIPTTPTKGHTRHLSFSNSNHNNNTINNNSITNSISQPMFFGEEDFDHSNSNSPNEHFTFDGIINSELEKRYEFLNYHADDIKIGQIQKLLEDYKRLAIENNLLKSRFNSNSSYQFSEPSSLSSSPALSRVPSSNLVSADTKAFNNTSPILSSSPIHNITNNNNTHNNNNNSHHGLIKNNSNNNLSNLSNQSNLNNNNNNTPSGGDNGLNIDKLSTTSSSTPPLNVDSIINNNNNNQSSDESGLIIPEEDLQ</sequence>
<feature type="compositionally biased region" description="Low complexity" evidence="1">
    <location>
        <begin position="650"/>
        <end position="665"/>
    </location>
</feature>
<proteinExistence type="predicted"/>
<evidence type="ECO:0000313" key="3">
    <source>
        <dbReference type="EMBL" id="KAF2073989.1"/>
    </source>
</evidence>
<gene>
    <name evidence="3" type="ORF">CYY_004696</name>
</gene>